<accession>A0ABQ0H5I2</accession>
<keyword evidence="1" id="KW-0812">Transmembrane</keyword>
<organism evidence="2 3">
    <name type="scientific">Phyllobacterium phragmitis</name>
    <dbReference type="NCBI Taxonomy" id="2670329"/>
    <lineage>
        <taxon>Bacteria</taxon>
        <taxon>Pseudomonadati</taxon>
        <taxon>Pseudomonadota</taxon>
        <taxon>Alphaproteobacteria</taxon>
        <taxon>Hyphomicrobiales</taxon>
        <taxon>Phyllobacteriaceae</taxon>
        <taxon>Phyllobacterium</taxon>
    </lineage>
</organism>
<feature type="transmembrane region" description="Helical" evidence="1">
    <location>
        <begin position="6"/>
        <end position="26"/>
    </location>
</feature>
<feature type="transmembrane region" description="Helical" evidence="1">
    <location>
        <begin position="38"/>
        <end position="56"/>
    </location>
</feature>
<evidence type="ECO:0000313" key="3">
    <source>
        <dbReference type="Proteomes" id="UP001628091"/>
    </source>
</evidence>
<comment type="caution">
    <text evidence="2">The sequence shown here is derived from an EMBL/GenBank/DDBJ whole genome shotgun (WGS) entry which is preliminary data.</text>
</comment>
<feature type="transmembrane region" description="Helical" evidence="1">
    <location>
        <begin position="76"/>
        <end position="101"/>
    </location>
</feature>
<evidence type="ECO:0000256" key="1">
    <source>
        <dbReference type="SAM" id="Phobius"/>
    </source>
</evidence>
<proteinExistence type="predicted"/>
<dbReference type="EMBL" id="BAAFZP010000002">
    <property type="protein sequence ID" value="GAB1584174.1"/>
    <property type="molecule type" value="Genomic_DNA"/>
</dbReference>
<evidence type="ECO:0000313" key="2">
    <source>
        <dbReference type="EMBL" id="GAB1584174.1"/>
    </source>
</evidence>
<keyword evidence="1" id="KW-0472">Membrane</keyword>
<reference evidence="2 3" key="1">
    <citation type="submission" date="2024-10" db="EMBL/GenBank/DDBJ databases">
        <title>Isolation, draft genome sequencing and identification of Phyllobacterium sp. NSA23, isolated from leaf soil.</title>
        <authorList>
            <person name="Akita H."/>
        </authorList>
    </citation>
    <scope>NUCLEOTIDE SEQUENCE [LARGE SCALE GENOMIC DNA]</scope>
    <source>
        <strain evidence="2 3">NSA23</strain>
    </source>
</reference>
<keyword evidence="1" id="KW-1133">Transmembrane helix</keyword>
<evidence type="ECO:0008006" key="4">
    <source>
        <dbReference type="Google" id="ProtNLM"/>
    </source>
</evidence>
<dbReference type="Proteomes" id="UP001628091">
    <property type="component" value="Unassembled WGS sequence"/>
</dbReference>
<name>A0ABQ0H5I2_9HYPH</name>
<sequence length="106" mass="10943">MTMPEFSGAIVLAIQFLFGAAVGMALGRQAHSFSWGRTADGLIGGIGGLLFVWPSPRIPGVGRFIGHLADGLTPTMVIGAAIAGLLGGLVLILLAGFIRVLMRGRQ</sequence>
<protein>
    <recommendedName>
        <fullName evidence="4">GlsB/YeaQ/YmgE family stress response membrane protein</fullName>
    </recommendedName>
</protein>
<keyword evidence="3" id="KW-1185">Reference proteome</keyword>
<gene>
    <name evidence="2" type="ORF">PPNSA23_41170</name>
</gene>